<evidence type="ECO:0000313" key="3">
    <source>
        <dbReference type="EMBL" id="CAB4957001.1"/>
    </source>
</evidence>
<dbReference type="PANTHER" id="PTHR14969:SF13">
    <property type="entry name" value="AT30094P"/>
    <property type="match status" value="1"/>
</dbReference>
<feature type="transmembrane region" description="Helical" evidence="1">
    <location>
        <begin position="151"/>
        <end position="173"/>
    </location>
</feature>
<sequence>MPKPEDPAGEPKTAGPSGSAGILGTKGVILGAVFSALVVLVIGWLVARRWAPLLDLDSTMSSSVHAWANTTPWAVQGSHVLAFLGRREVCTLVTVLAVVVLLLARRWRLSIALVIVATGAPLITDVVKGVLERPRPTWPDALATETTYAYPSGHATAGLAVWAACGIACAAVIRRRSVAVGFALPWVIVGIAIGASRVVLGVHWPSDVIGGWCLALAVVFSVTSVGALIRLLSRRLS</sequence>
<dbReference type="Pfam" id="PF01569">
    <property type="entry name" value="PAP2"/>
    <property type="match status" value="1"/>
</dbReference>
<feature type="transmembrane region" description="Helical" evidence="1">
    <location>
        <begin position="209"/>
        <end position="232"/>
    </location>
</feature>
<dbReference type="EMBL" id="CAFBND010000120">
    <property type="protein sequence ID" value="CAB4957001.1"/>
    <property type="molecule type" value="Genomic_DNA"/>
</dbReference>
<proteinExistence type="predicted"/>
<feature type="transmembrane region" description="Helical" evidence="1">
    <location>
        <begin position="180"/>
        <end position="203"/>
    </location>
</feature>
<dbReference type="Gene3D" id="1.20.144.10">
    <property type="entry name" value="Phosphatidic acid phosphatase type 2/haloperoxidase"/>
    <property type="match status" value="1"/>
</dbReference>
<evidence type="ECO:0000259" key="2">
    <source>
        <dbReference type="SMART" id="SM00014"/>
    </source>
</evidence>
<dbReference type="AlphaFoldDB" id="A0A6J7KNE4"/>
<feature type="transmembrane region" description="Helical" evidence="1">
    <location>
        <begin position="27"/>
        <end position="47"/>
    </location>
</feature>
<gene>
    <name evidence="3" type="ORF">UFOPK3752_02035</name>
</gene>
<organism evidence="3">
    <name type="scientific">freshwater metagenome</name>
    <dbReference type="NCBI Taxonomy" id="449393"/>
    <lineage>
        <taxon>unclassified sequences</taxon>
        <taxon>metagenomes</taxon>
        <taxon>ecological metagenomes</taxon>
    </lineage>
</organism>
<name>A0A6J7KNE4_9ZZZZ</name>
<feature type="transmembrane region" description="Helical" evidence="1">
    <location>
        <begin position="111"/>
        <end position="131"/>
    </location>
</feature>
<dbReference type="PANTHER" id="PTHR14969">
    <property type="entry name" value="SPHINGOSINE-1-PHOSPHATE PHOSPHOHYDROLASE"/>
    <property type="match status" value="1"/>
</dbReference>
<dbReference type="InterPro" id="IPR000326">
    <property type="entry name" value="PAP2/HPO"/>
</dbReference>
<reference evidence="3" key="1">
    <citation type="submission" date="2020-05" db="EMBL/GenBank/DDBJ databases">
        <authorList>
            <person name="Chiriac C."/>
            <person name="Salcher M."/>
            <person name="Ghai R."/>
            <person name="Kavagutti S V."/>
        </authorList>
    </citation>
    <scope>NUCLEOTIDE SEQUENCE</scope>
</reference>
<protein>
    <submittedName>
        <fullName evidence="3">Unannotated protein</fullName>
    </submittedName>
</protein>
<keyword evidence="1" id="KW-0472">Membrane</keyword>
<dbReference type="SMART" id="SM00014">
    <property type="entry name" value="acidPPc"/>
    <property type="match status" value="1"/>
</dbReference>
<dbReference type="CDD" id="cd03392">
    <property type="entry name" value="PAP2_like_2"/>
    <property type="match status" value="1"/>
</dbReference>
<feature type="domain" description="Phosphatidic acid phosphatase type 2/haloperoxidase" evidence="2">
    <location>
        <begin position="110"/>
        <end position="223"/>
    </location>
</feature>
<accession>A0A6J7KNE4</accession>
<evidence type="ECO:0000256" key="1">
    <source>
        <dbReference type="SAM" id="Phobius"/>
    </source>
</evidence>
<keyword evidence="1" id="KW-1133">Transmembrane helix</keyword>
<keyword evidence="1" id="KW-0812">Transmembrane</keyword>
<dbReference type="SUPFAM" id="SSF48317">
    <property type="entry name" value="Acid phosphatase/Vanadium-dependent haloperoxidase"/>
    <property type="match status" value="1"/>
</dbReference>
<dbReference type="InterPro" id="IPR036938">
    <property type="entry name" value="PAP2/HPO_sf"/>
</dbReference>